<evidence type="ECO:0000256" key="2">
    <source>
        <dbReference type="ARBA" id="ARBA00012856"/>
    </source>
</evidence>
<evidence type="ECO:0000256" key="6">
    <source>
        <dbReference type="RuleBase" id="RU004474"/>
    </source>
</evidence>
<dbReference type="PANTHER" id="PTHR48069">
    <property type="entry name" value="DIHYDROFOLATE REDUCTASE"/>
    <property type="match status" value="1"/>
</dbReference>
<dbReference type="InterPro" id="IPR012259">
    <property type="entry name" value="DHFR"/>
</dbReference>
<dbReference type="GO" id="GO:0050661">
    <property type="term" value="F:NADP binding"/>
    <property type="evidence" value="ECO:0007669"/>
    <property type="project" value="InterPro"/>
</dbReference>
<comment type="pathway">
    <text evidence="1">Cofactor biosynthesis; tetrahydrofolate biosynthesis; 5,6,7,8-tetrahydrofolate from 7,8-dihydrofolate: step 1/1.</text>
</comment>
<dbReference type="SUPFAM" id="SSF53597">
    <property type="entry name" value="Dihydrofolate reductase-like"/>
    <property type="match status" value="1"/>
</dbReference>
<evidence type="ECO:0000256" key="4">
    <source>
        <dbReference type="ARBA" id="ARBA00022857"/>
    </source>
</evidence>
<protein>
    <recommendedName>
        <fullName evidence="2">dihydrofolate reductase</fullName>
        <ecNumber evidence="2">1.5.1.3</ecNumber>
    </recommendedName>
</protein>
<dbReference type="PRINTS" id="PR00070">
    <property type="entry name" value="DHFR"/>
</dbReference>
<accession>A0A1J3FPD8</accession>
<dbReference type="UniPathway" id="UPA00077">
    <property type="reaction ID" value="UER00158"/>
</dbReference>
<name>A0A1J3FPD8_NOCCA</name>
<gene>
    <name evidence="8" type="ORF">LC_TR6880_c0_g1_i1_g.23354</name>
</gene>
<dbReference type="EMBL" id="GEVK01007113">
    <property type="protein sequence ID" value="JAU45719.1"/>
    <property type="molecule type" value="Transcribed_RNA"/>
</dbReference>
<evidence type="ECO:0000256" key="5">
    <source>
        <dbReference type="ARBA" id="ARBA00023002"/>
    </source>
</evidence>
<evidence type="ECO:0000256" key="3">
    <source>
        <dbReference type="ARBA" id="ARBA00022563"/>
    </source>
</evidence>
<dbReference type="InterPro" id="IPR017925">
    <property type="entry name" value="DHFR_CS"/>
</dbReference>
<dbReference type="GO" id="GO:0004146">
    <property type="term" value="F:dihydrofolate reductase activity"/>
    <property type="evidence" value="ECO:0007669"/>
    <property type="project" value="UniProtKB-EC"/>
</dbReference>
<dbReference type="PANTHER" id="PTHR48069:SF3">
    <property type="entry name" value="DIHYDROFOLATE REDUCTASE"/>
    <property type="match status" value="1"/>
</dbReference>
<dbReference type="GO" id="GO:0005739">
    <property type="term" value="C:mitochondrion"/>
    <property type="evidence" value="ECO:0007669"/>
    <property type="project" value="TreeGrafter"/>
</dbReference>
<organism evidence="8">
    <name type="scientific">Noccaea caerulescens</name>
    <name type="common">Alpine penny-cress</name>
    <name type="synonym">Thlaspi caerulescens</name>
    <dbReference type="NCBI Taxonomy" id="107243"/>
    <lineage>
        <taxon>Eukaryota</taxon>
        <taxon>Viridiplantae</taxon>
        <taxon>Streptophyta</taxon>
        <taxon>Embryophyta</taxon>
        <taxon>Tracheophyta</taxon>
        <taxon>Spermatophyta</taxon>
        <taxon>Magnoliopsida</taxon>
        <taxon>eudicotyledons</taxon>
        <taxon>Gunneridae</taxon>
        <taxon>Pentapetalae</taxon>
        <taxon>rosids</taxon>
        <taxon>malvids</taxon>
        <taxon>Brassicales</taxon>
        <taxon>Brassicaceae</taxon>
        <taxon>Coluteocarpeae</taxon>
        <taxon>Noccaea</taxon>
    </lineage>
</organism>
<dbReference type="CDD" id="cd00209">
    <property type="entry name" value="DHFR"/>
    <property type="match status" value="1"/>
</dbReference>
<feature type="domain" description="DHFR" evidence="7">
    <location>
        <begin position="22"/>
        <end position="157"/>
    </location>
</feature>
<dbReference type="AlphaFoldDB" id="A0A1J3FPD8"/>
<dbReference type="Pfam" id="PF00186">
    <property type="entry name" value="DHFR_1"/>
    <property type="match status" value="1"/>
</dbReference>
<comment type="similarity">
    <text evidence="6">Belongs to the dihydrofolate reductase family.</text>
</comment>
<keyword evidence="4" id="KW-0521">NADP</keyword>
<dbReference type="EC" id="1.5.1.3" evidence="2"/>
<evidence type="ECO:0000259" key="7">
    <source>
        <dbReference type="PROSITE" id="PS51330"/>
    </source>
</evidence>
<evidence type="ECO:0000256" key="1">
    <source>
        <dbReference type="ARBA" id="ARBA00004903"/>
    </source>
</evidence>
<dbReference type="PROSITE" id="PS00075">
    <property type="entry name" value="DHFR_1"/>
    <property type="match status" value="1"/>
</dbReference>
<dbReference type="GO" id="GO:0006730">
    <property type="term" value="P:one-carbon metabolic process"/>
    <property type="evidence" value="ECO:0007669"/>
    <property type="project" value="UniProtKB-KW"/>
</dbReference>
<dbReference type="GO" id="GO:0046655">
    <property type="term" value="P:folic acid metabolic process"/>
    <property type="evidence" value="ECO:0007669"/>
    <property type="project" value="TreeGrafter"/>
</dbReference>
<keyword evidence="3" id="KW-0554">One-carbon metabolism</keyword>
<sequence length="157" mass="17373">MATTGEASCSNVQSRVSVSSRSYQVVIAATRDMGLGMNMKLPWDLPLEYKFFQDVTTKTSDPKKRNATIMGRKSWEATPLEIRPLPGRLNIVLSKSRCLNIDIIDENVLVCSSMASALELLATKPYSLSIEKVFVIGGGDLLRFVILCFDVSNMVFC</sequence>
<evidence type="ECO:0000313" key="8">
    <source>
        <dbReference type="EMBL" id="JAU45719.1"/>
    </source>
</evidence>
<dbReference type="Gene3D" id="3.40.430.10">
    <property type="entry name" value="Dihydrofolate Reductase, subunit A"/>
    <property type="match status" value="1"/>
</dbReference>
<dbReference type="PROSITE" id="PS51330">
    <property type="entry name" value="DHFR_2"/>
    <property type="match status" value="1"/>
</dbReference>
<reference evidence="8" key="1">
    <citation type="submission" date="2016-07" db="EMBL/GenBank/DDBJ databases">
        <title>De novo transcriptome assembly of four accessions of the metal hyperaccumulator plant Noccaea caerulescens.</title>
        <authorList>
            <person name="Blande D."/>
            <person name="Halimaa P."/>
            <person name="Tervahauta A.I."/>
            <person name="Aarts M.G."/>
            <person name="Karenlampi S.O."/>
        </authorList>
    </citation>
    <scope>NUCLEOTIDE SEQUENCE</scope>
</reference>
<dbReference type="GO" id="GO:0046654">
    <property type="term" value="P:tetrahydrofolate biosynthetic process"/>
    <property type="evidence" value="ECO:0007669"/>
    <property type="project" value="UniProtKB-UniPathway"/>
</dbReference>
<dbReference type="InterPro" id="IPR024072">
    <property type="entry name" value="DHFR-like_dom_sf"/>
</dbReference>
<dbReference type="InterPro" id="IPR001796">
    <property type="entry name" value="DHFR_dom"/>
</dbReference>
<dbReference type="GO" id="GO:0046452">
    <property type="term" value="P:dihydrofolate metabolic process"/>
    <property type="evidence" value="ECO:0007669"/>
    <property type="project" value="TreeGrafter"/>
</dbReference>
<proteinExistence type="inferred from homology"/>
<keyword evidence="5" id="KW-0560">Oxidoreductase</keyword>